<dbReference type="Gene3D" id="3.40.850.10">
    <property type="entry name" value="Kinesin motor domain"/>
    <property type="match status" value="1"/>
</dbReference>
<keyword evidence="3" id="KW-1185">Reference proteome</keyword>
<dbReference type="AlphaFoldDB" id="A0A9P5U459"/>
<evidence type="ECO:0000256" key="1">
    <source>
        <dbReference type="SAM" id="Phobius"/>
    </source>
</evidence>
<dbReference type="EMBL" id="JADNRY010000124">
    <property type="protein sequence ID" value="KAF9064413.1"/>
    <property type="molecule type" value="Genomic_DNA"/>
</dbReference>
<dbReference type="OrthoDB" id="2942246at2759"/>
<keyword evidence="1" id="KW-0812">Transmembrane</keyword>
<keyword evidence="1" id="KW-1133">Transmembrane helix</keyword>
<sequence>MFGITTELISIALAHGYHCQDSVDVCVTRISKMYSPHSNQKQRLGFAFQCSNLRGFRVTEQVKTLGTVLDSFGNLKTIIYPHASRHGRYTELHFNISESLAPKFLYQLDKSCLNRFTEESIAGCTSAEWDALTFKDPLDYTLLASHVTYHLPAGQFSDDSVAIGNLRAAMPTLGFKPKAMSAIFLHHPSWKSQIRPRFPLLRVYSLQFFIQPCNAYCPYGSFNPTGISIPGTDYPAYARYPYALTPLYLVEYFGNRSLLHPPGTLSLVYDSVGALVLLLCVLRMVLLMAVDLHIQATSRKTCFDHYHSSV</sequence>
<dbReference type="Proteomes" id="UP000772434">
    <property type="component" value="Unassembled WGS sequence"/>
</dbReference>
<gene>
    <name evidence="2" type="ORF">BDP27DRAFT_1367235</name>
</gene>
<dbReference type="InterPro" id="IPR027417">
    <property type="entry name" value="P-loop_NTPase"/>
</dbReference>
<comment type="caution">
    <text evidence="2">The sequence shown here is derived from an EMBL/GenBank/DDBJ whole genome shotgun (WGS) entry which is preliminary data.</text>
</comment>
<accession>A0A9P5U459</accession>
<organism evidence="2 3">
    <name type="scientific">Rhodocollybia butyracea</name>
    <dbReference type="NCBI Taxonomy" id="206335"/>
    <lineage>
        <taxon>Eukaryota</taxon>
        <taxon>Fungi</taxon>
        <taxon>Dikarya</taxon>
        <taxon>Basidiomycota</taxon>
        <taxon>Agaricomycotina</taxon>
        <taxon>Agaricomycetes</taxon>
        <taxon>Agaricomycetidae</taxon>
        <taxon>Agaricales</taxon>
        <taxon>Marasmiineae</taxon>
        <taxon>Omphalotaceae</taxon>
        <taxon>Rhodocollybia</taxon>
    </lineage>
</organism>
<reference evidence="2" key="1">
    <citation type="submission" date="2020-11" db="EMBL/GenBank/DDBJ databases">
        <authorList>
            <consortium name="DOE Joint Genome Institute"/>
            <person name="Ahrendt S."/>
            <person name="Riley R."/>
            <person name="Andreopoulos W."/>
            <person name="Labutti K."/>
            <person name="Pangilinan J."/>
            <person name="Ruiz-Duenas F.J."/>
            <person name="Barrasa J.M."/>
            <person name="Sanchez-Garcia M."/>
            <person name="Camarero S."/>
            <person name="Miyauchi S."/>
            <person name="Serrano A."/>
            <person name="Linde D."/>
            <person name="Babiker R."/>
            <person name="Drula E."/>
            <person name="Ayuso-Fernandez I."/>
            <person name="Pacheco R."/>
            <person name="Padilla G."/>
            <person name="Ferreira P."/>
            <person name="Barriuso J."/>
            <person name="Kellner H."/>
            <person name="Castanera R."/>
            <person name="Alfaro M."/>
            <person name="Ramirez L."/>
            <person name="Pisabarro A.G."/>
            <person name="Kuo A."/>
            <person name="Tritt A."/>
            <person name="Lipzen A."/>
            <person name="He G."/>
            <person name="Yan M."/>
            <person name="Ng V."/>
            <person name="Cullen D."/>
            <person name="Martin F."/>
            <person name="Rosso M.-N."/>
            <person name="Henrissat B."/>
            <person name="Hibbett D."/>
            <person name="Martinez A.T."/>
            <person name="Grigoriev I.V."/>
        </authorList>
    </citation>
    <scope>NUCLEOTIDE SEQUENCE</scope>
    <source>
        <strain evidence="2">AH 40177</strain>
    </source>
</reference>
<evidence type="ECO:0000313" key="3">
    <source>
        <dbReference type="Proteomes" id="UP000772434"/>
    </source>
</evidence>
<dbReference type="InterPro" id="IPR036961">
    <property type="entry name" value="Kinesin_motor_dom_sf"/>
</dbReference>
<protein>
    <submittedName>
        <fullName evidence="2">Uncharacterized protein</fullName>
    </submittedName>
</protein>
<feature type="transmembrane region" description="Helical" evidence="1">
    <location>
        <begin position="267"/>
        <end position="290"/>
    </location>
</feature>
<name>A0A9P5U459_9AGAR</name>
<evidence type="ECO:0000313" key="2">
    <source>
        <dbReference type="EMBL" id="KAF9064413.1"/>
    </source>
</evidence>
<keyword evidence="1" id="KW-0472">Membrane</keyword>
<proteinExistence type="predicted"/>
<dbReference type="SUPFAM" id="SSF52540">
    <property type="entry name" value="P-loop containing nucleoside triphosphate hydrolases"/>
    <property type="match status" value="1"/>
</dbReference>